<accession>A0AA42C9V0</accession>
<evidence type="ECO:0000256" key="3">
    <source>
        <dbReference type="HAMAP-Rule" id="MF_01077"/>
    </source>
</evidence>
<keyword evidence="1 3" id="KW-0963">Cytoplasm</keyword>
<protein>
    <recommendedName>
        <fullName evidence="3">Ribosome maturation factor RimP</fullName>
    </recommendedName>
</protein>
<proteinExistence type="inferred from homology"/>
<dbReference type="InterPro" id="IPR028989">
    <property type="entry name" value="RimP_N"/>
</dbReference>
<dbReference type="SUPFAM" id="SSF75420">
    <property type="entry name" value="YhbC-like, N-terminal domain"/>
    <property type="match status" value="1"/>
</dbReference>
<feature type="domain" description="Ribosome maturation factor RimP N-terminal" evidence="4">
    <location>
        <begin position="21"/>
        <end position="74"/>
    </location>
</feature>
<keyword evidence="6" id="KW-1185">Reference proteome</keyword>
<comment type="function">
    <text evidence="3">Required for maturation of 30S ribosomal subunits.</text>
</comment>
<sequence length="153" mass="17497">MIDRNKIIQLIEDKLTDDQFIVEVEVSPANQISVLLDSETGITIDHCVQISRQIEHNLDREAEDFELQVSSAGLGHPFRVQRQFLKNIGQEVEVVLKNGQKLEGILKQTDENGFELETTKAEKVEGKKKKELVTQLHRISFDEAKTVKNIIKF</sequence>
<dbReference type="Proteomes" id="UP001163821">
    <property type="component" value="Unassembled WGS sequence"/>
</dbReference>
<organism evidence="5 6">
    <name type="scientific">Gaoshiqia sediminis</name>
    <dbReference type="NCBI Taxonomy" id="2986998"/>
    <lineage>
        <taxon>Bacteria</taxon>
        <taxon>Pseudomonadati</taxon>
        <taxon>Bacteroidota</taxon>
        <taxon>Bacteroidia</taxon>
        <taxon>Marinilabiliales</taxon>
        <taxon>Prolixibacteraceae</taxon>
        <taxon>Gaoshiqia</taxon>
    </lineage>
</organism>
<dbReference type="Gene3D" id="3.30.300.70">
    <property type="entry name" value="RimP-like superfamily, N-terminal"/>
    <property type="match status" value="1"/>
</dbReference>
<dbReference type="InterPro" id="IPR003728">
    <property type="entry name" value="Ribosome_maturation_RimP"/>
</dbReference>
<keyword evidence="2 3" id="KW-0690">Ribosome biogenesis</keyword>
<dbReference type="GO" id="GO:0005829">
    <property type="term" value="C:cytosol"/>
    <property type="evidence" value="ECO:0007669"/>
    <property type="project" value="TreeGrafter"/>
</dbReference>
<dbReference type="AlphaFoldDB" id="A0AA42C9V0"/>
<dbReference type="Pfam" id="PF02576">
    <property type="entry name" value="RimP_N"/>
    <property type="match status" value="1"/>
</dbReference>
<evidence type="ECO:0000256" key="2">
    <source>
        <dbReference type="ARBA" id="ARBA00022517"/>
    </source>
</evidence>
<dbReference type="PANTHER" id="PTHR33867">
    <property type="entry name" value="RIBOSOME MATURATION FACTOR RIMP"/>
    <property type="match status" value="1"/>
</dbReference>
<gene>
    <name evidence="3 5" type="primary">rimP</name>
    <name evidence="5" type="ORF">N2K84_07745</name>
</gene>
<evidence type="ECO:0000313" key="5">
    <source>
        <dbReference type="EMBL" id="MCW0482615.1"/>
    </source>
</evidence>
<comment type="similarity">
    <text evidence="3">Belongs to the RimP family.</text>
</comment>
<dbReference type="HAMAP" id="MF_01077">
    <property type="entry name" value="RimP"/>
    <property type="match status" value="1"/>
</dbReference>
<name>A0AA42C9V0_9BACT</name>
<dbReference type="EMBL" id="JAPAAF010000008">
    <property type="protein sequence ID" value="MCW0482615.1"/>
    <property type="molecule type" value="Genomic_DNA"/>
</dbReference>
<dbReference type="NCBIfam" id="NF002531">
    <property type="entry name" value="PRK02001.1"/>
    <property type="match status" value="1"/>
</dbReference>
<reference evidence="5" key="1">
    <citation type="submission" date="2022-10" db="EMBL/GenBank/DDBJ databases">
        <title>Gaoshiqiia sediminis gen. nov., sp. nov., isolated from coastal sediment.</title>
        <authorList>
            <person name="Yu W.X."/>
            <person name="Mu D.S."/>
            <person name="Du J.Z."/>
            <person name="Liang Y.Q."/>
        </authorList>
    </citation>
    <scope>NUCLEOTIDE SEQUENCE</scope>
    <source>
        <strain evidence="5">A06</strain>
    </source>
</reference>
<dbReference type="GO" id="GO:0006412">
    <property type="term" value="P:translation"/>
    <property type="evidence" value="ECO:0007669"/>
    <property type="project" value="TreeGrafter"/>
</dbReference>
<dbReference type="Gene3D" id="2.30.30.100">
    <property type="match status" value="1"/>
</dbReference>
<comment type="subcellular location">
    <subcellularLocation>
        <location evidence="3">Cytoplasm</location>
    </subcellularLocation>
</comment>
<dbReference type="GO" id="GO:0000028">
    <property type="term" value="P:ribosomal small subunit assembly"/>
    <property type="evidence" value="ECO:0007669"/>
    <property type="project" value="TreeGrafter"/>
</dbReference>
<dbReference type="RefSeq" id="WP_282591220.1">
    <property type="nucleotide sequence ID" value="NZ_JAPAAF010000008.1"/>
</dbReference>
<evidence type="ECO:0000313" key="6">
    <source>
        <dbReference type="Proteomes" id="UP001163821"/>
    </source>
</evidence>
<dbReference type="PANTHER" id="PTHR33867:SF1">
    <property type="entry name" value="RIBOSOME MATURATION FACTOR RIMP"/>
    <property type="match status" value="1"/>
</dbReference>
<evidence type="ECO:0000256" key="1">
    <source>
        <dbReference type="ARBA" id="ARBA00022490"/>
    </source>
</evidence>
<dbReference type="InterPro" id="IPR035956">
    <property type="entry name" value="RimP_N_sf"/>
</dbReference>
<evidence type="ECO:0000259" key="4">
    <source>
        <dbReference type="Pfam" id="PF02576"/>
    </source>
</evidence>
<comment type="caution">
    <text evidence="5">The sequence shown here is derived from an EMBL/GenBank/DDBJ whole genome shotgun (WGS) entry which is preliminary data.</text>
</comment>